<proteinExistence type="predicted"/>
<dbReference type="EMBL" id="SLWV01000014">
    <property type="protein sequence ID" value="TCO73828.1"/>
    <property type="molecule type" value="Genomic_DNA"/>
</dbReference>
<keyword evidence="3" id="KW-1185">Reference proteome</keyword>
<feature type="transmembrane region" description="Helical" evidence="1">
    <location>
        <begin position="125"/>
        <end position="152"/>
    </location>
</feature>
<sequence>MLIFVIVLMVIGLIGIFVPGLPGNGLIFLSTLGYGMVTKFDEISVNWIVFFGVLTVLSFVFDYVASIVGAKKFGATKAGIIGGFLGGIVGVLILSIPGLLIGQFVGTCIGELYYGKELELSMKSGFGTVVGYVLGVVMNITIGITMIGIFLLKVLL</sequence>
<dbReference type="PANTHER" id="PTHR39165">
    <property type="entry name" value="IG HYPOTHETICAL 17883"/>
    <property type="match status" value="1"/>
</dbReference>
<keyword evidence="1" id="KW-0812">Transmembrane</keyword>
<comment type="caution">
    <text evidence="2">The sequence shown here is derived from an EMBL/GenBank/DDBJ whole genome shotgun (WGS) entry which is preliminary data.</text>
</comment>
<name>A0A4R2KUG1_9FIRM</name>
<dbReference type="Pfam" id="PF04306">
    <property type="entry name" value="DUF456"/>
    <property type="match status" value="1"/>
</dbReference>
<keyword evidence="1" id="KW-1133">Transmembrane helix</keyword>
<dbReference type="OrthoDB" id="9808460at2"/>
<accession>A0A4R2KUG1</accession>
<feature type="transmembrane region" description="Helical" evidence="1">
    <location>
        <begin position="80"/>
        <end position="105"/>
    </location>
</feature>
<feature type="transmembrane region" description="Helical" evidence="1">
    <location>
        <begin position="7"/>
        <end position="27"/>
    </location>
</feature>
<dbReference type="PANTHER" id="PTHR39165:SF1">
    <property type="entry name" value="DUF456 DOMAIN-CONTAINING PROTEIN"/>
    <property type="match status" value="1"/>
</dbReference>
<dbReference type="Proteomes" id="UP000294919">
    <property type="component" value="Unassembled WGS sequence"/>
</dbReference>
<gene>
    <name evidence="2" type="ORF">EV214_11463</name>
</gene>
<dbReference type="RefSeq" id="WP_132245714.1">
    <property type="nucleotide sequence ID" value="NZ_SLWV01000014.1"/>
</dbReference>
<protein>
    <recommendedName>
        <fullName evidence="4">DUF456 family protein</fullName>
    </recommendedName>
</protein>
<evidence type="ECO:0000313" key="2">
    <source>
        <dbReference type="EMBL" id="TCO73828.1"/>
    </source>
</evidence>
<evidence type="ECO:0000256" key="1">
    <source>
        <dbReference type="SAM" id="Phobius"/>
    </source>
</evidence>
<reference evidence="2 3" key="1">
    <citation type="submission" date="2019-03" db="EMBL/GenBank/DDBJ databases">
        <title>Genomic Encyclopedia of Type Strains, Phase IV (KMG-IV): sequencing the most valuable type-strain genomes for metagenomic binning, comparative biology and taxonomic classification.</title>
        <authorList>
            <person name="Goeker M."/>
        </authorList>
    </citation>
    <scope>NUCLEOTIDE SEQUENCE [LARGE SCALE GENOMIC DNA]</scope>
    <source>
        <strain evidence="2 3">DSM 102940</strain>
    </source>
</reference>
<organism evidence="2 3">
    <name type="scientific">Marinisporobacter balticus</name>
    <dbReference type="NCBI Taxonomy" id="2018667"/>
    <lineage>
        <taxon>Bacteria</taxon>
        <taxon>Bacillati</taxon>
        <taxon>Bacillota</taxon>
        <taxon>Clostridia</taxon>
        <taxon>Peptostreptococcales</taxon>
        <taxon>Thermotaleaceae</taxon>
        <taxon>Marinisporobacter</taxon>
    </lineage>
</organism>
<keyword evidence="1" id="KW-0472">Membrane</keyword>
<evidence type="ECO:0000313" key="3">
    <source>
        <dbReference type="Proteomes" id="UP000294919"/>
    </source>
</evidence>
<feature type="transmembrane region" description="Helical" evidence="1">
    <location>
        <begin position="47"/>
        <end position="68"/>
    </location>
</feature>
<evidence type="ECO:0008006" key="4">
    <source>
        <dbReference type="Google" id="ProtNLM"/>
    </source>
</evidence>
<dbReference type="AlphaFoldDB" id="A0A4R2KUG1"/>
<dbReference type="InterPro" id="IPR007403">
    <property type="entry name" value="DUF456"/>
</dbReference>